<dbReference type="Proteomes" id="UP000238314">
    <property type="component" value="Unassembled WGS sequence"/>
</dbReference>
<proteinExistence type="predicted"/>
<protein>
    <submittedName>
        <fullName evidence="2">Uncharacterized protein</fullName>
    </submittedName>
</protein>
<reference evidence="2" key="2">
    <citation type="submission" date="2017-01" db="EMBL/GenBank/DDBJ databases">
        <authorList>
            <person name="Mah S.A."/>
            <person name="Swanson W.J."/>
            <person name="Moy G.W."/>
            <person name="Vacquier V.D."/>
        </authorList>
    </citation>
    <scope>NUCLEOTIDE SEQUENCE [LARGE SCALE GENOMIC DNA]</scope>
    <source>
        <strain evidence="2">DSM 21068</strain>
    </source>
</reference>
<dbReference type="STRING" id="551459.SAMN05421796_11050"/>
<evidence type="ECO:0000313" key="4">
    <source>
        <dbReference type="Proteomes" id="UP000238314"/>
    </source>
</evidence>
<dbReference type="EMBL" id="FTOJ01000010">
    <property type="protein sequence ID" value="SIT04173.1"/>
    <property type="molecule type" value="Genomic_DNA"/>
</dbReference>
<keyword evidence="4" id="KW-1185">Reference proteome</keyword>
<gene>
    <name evidence="1" type="ORF">B0A70_10290</name>
    <name evidence="2" type="ORF">SAMN05421796_11050</name>
</gene>
<organism evidence="2 3">
    <name type="scientific">Chryseobacterium piscicola</name>
    <dbReference type="NCBI Taxonomy" id="551459"/>
    <lineage>
        <taxon>Bacteria</taxon>
        <taxon>Pseudomonadati</taxon>
        <taxon>Bacteroidota</taxon>
        <taxon>Flavobacteriia</taxon>
        <taxon>Flavobacteriales</taxon>
        <taxon>Weeksellaceae</taxon>
        <taxon>Chryseobacterium group</taxon>
        <taxon>Chryseobacterium</taxon>
    </lineage>
</organism>
<name>A0A1N7P0S2_9FLAO</name>
<evidence type="ECO:0000313" key="1">
    <source>
        <dbReference type="EMBL" id="PQA92765.1"/>
    </source>
</evidence>
<dbReference type="OrthoDB" id="796548at2"/>
<accession>A0A1N7P0S2</accession>
<evidence type="ECO:0000313" key="2">
    <source>
        <dbReference type="EMBL" id="SIT04173.1"/>
    </source>
</evidence>
<evidence type="ECO:0000313" key="3">
    <source>
        <dbReference type="Proteomes" id="UP000186246"/>
    </source>
</evidence>
<dbReference type="Proteomes" id="UP000186246">
    <property type="component" value="Unassembled WGS sequence"/>
</dbReference>
<sequence>MIDRILQIIDYKGITKSKFYKETGLSNGFLDKVKDIGVSKLDYILKAYPDININWLISGEGNMIKENTETIIQKNNRFADPYFLKLTDLGLLLTDNMKFLSFIVSVLHENDYHFDKKETDTINYYRDLEKDYENIRLGVDVLNPEDFDKVQFIIRSELFGFINNMILKTSDILNLKEPFYF</sequence>
<reference evidence="3" key="3">
    <citation type="submission" date="2017-01" db="EMBL/GenBank/DDBJ databases">
        <authorList>
            <person name="Varghese N."/>
            <person name="Submissions S."/>
        </authorList>
    </citation>
    <scope>NUCLEOTIDE SEQUENCE [LARGE SCALE GENOMIC DNA]</scope>
    <source>
        <strain evidence="3">DSM 21068</strain>
    </source>
</reference>
<reference evidence="1 4" key="1">
    <citation type="submission" date="2016-11" db="EMBL/GenBank/DDBJ databases">
        <title>Whole genomes of Flavobacteriaceae.</title>
        <authorList>
            <person name="Stine C."/>
            <person name="Li C."/>
            <person name="Tadesse D."/>
        </authorList>
    </citation>
    <scope>NUCLEOTIDE SEQUENCE [LARGE SCALE GENOMIC DNA]</scope>
    <source>
        <strain evidence="1 4">DSM 21068</strain>
    </source>
</reference>
<dbReference type="RefSeq" id="WP_076452594.1">
    <property type="nucleotide sequence ID" value="NZ_FTOJ01000010.1"/>
</dbReference>
<dbReference type="AlphaFoldDB" id="A0A1N7P0S2"/>
<dbReference type="EMBL" id="MUGO01000014">
    <property type="protein sequence ID" value="PQA92765.1"/>
    <property type="molecule type" value="Genomic_DNA"/>
</dbReference>